<evidence type="ECO:0000256" key="1">
    <source>
        <dbReference type="SAM" id="MobiDB-lite"/>
    </source>
</evidence>
<dbReference type="AlphaFoldDB" id="A0A4R0RN02"/>
<evidence type="ECO:0000259" key="2">
    <source>
        <dbReference type="PROSITE" id="PS50097"/>
    </source>
</evidence>
<dbReference type="PROSITE" id="PS50097">
    <property type="entry name" value="BTB"/>
    <property type="match status" value="1"/>
</dbReference>
<evidence type="ECO:0000313" key="4">
    <source>
        <dbReference type="Proteomes" id="UP000292702"/>
    </source>
</evidence>
<reference evidence="3 4" key="1">
    <citation type="submission" date="2018-11" db="EMBL/GenBank/DDBJ databases">
        <title>Genome assembly of Steccherinum ochraceum LE-BIN_3174, the white-rot fungus of the Steccherinaceae family (The Residual Polyporoid clade, Polyporales, Basidiomycota).</title>
        <authorList>
            <person name="Fedorova T.V."/>
            <person name="Glazunova O.A."/>
            <person name="Landesman E.O."/>
            <person name="Moiseenko K.V."/>
            <person name="Psurtseva N.V."/>
            <person name="Savinova O.S."/>
            <person name="Shakhova N.V."/>
            <person name="Tyazhelova T.V."/>
            <person name="Vasina D.V."/>
        </authorList>
    </citation>
    <scope>NUCLEOTIDE SEQUENCE [LARGE SCALE GENOMIC DNA]</scope>
    <source>
        <strain evidence="3 4">LE-BIN_3174</strain>
    </source>
</reference>
<dbReference type="InterPro" id="IPR000210">
    <property type="entry name" value="BTB/POZ_dom"/>
</dbReference>
<feature type="domain" description="BTB" evidence="2">
    <location>
        <begin position="20"/>
        <end position="86"/>
    </location>
</feature>
<name>A0A4R0RN02_9APHY</name>
<dbReference type="EMBL" id="RWJN01000099">
    <property type="protein sequence ID" value="TCD67405.1"/>
    <property type="molecule type" value="Genomic_DNA"/>
</dbReference>
<feature type="compositionally biased region" description="Polar residues" evidence="1">
    <location>
        <begin position="248"/>
        <end position="257"/>
    </location>
</feature>
<feature type="region of interest" description="Disordered" evidence="1">
    <location>
        <begin position="232"/>
        <end position="257"/>
    </location>
</feature>
<dbReference type="Proteomes" id="UP000292702">
    <property type="component" value="Unassembled WGS sequence"/>
</dbReference>
<gene>
    <name evidence="3" type="ORF">EIP91_012440</name>
</gene>
<dbReference type="Gene3D" id="3.30.710.10">
    <property type="entry name" value="Potassium Channel Kv1.1, Chain A"/>
    <property type="match status" value="1"/>
</dbReference>
<dbReference type="Pfam" id="PF00651">
    <property type="entry name" value="BTB"/>
    <property type="match status" value="1"/>
</dbReference>
<accession>A0A4R0RN02</accession>
<organism evidence="3 4">
    <name type="scientific">Steccherinum ochraceum</name>
    <dbReference type="NCBI Taxonomy" id="92696"/>
    <lineage>
        <taxon>Eukaryota</taxon>
        <taxon>Fungi</taxon>
        <taxon>Dikarya</taxon>
        <taxon>Basidiomycota</taxon>
        <taxon>Agaricomycotina</taxon>
        <taxon>Agaricomycetes</taxon>
        <taxon>Polyporales</taxon>
        <taxon>Steccherinaceae</taxon>
        <taxon>Steccherinum</taxon>
    </lineage>
</organism>
<keyword evidence="4" id="KW-1185">Reference proteome</keyword>
<dbReference type="SUPFAM" id="SSF54695">
    <property type="entry name" value="POZ domain"/>
    <property type="match status" value="1"/>
</dbReference>
<evidence type="ECO:0000313" key="3">
    <source>
        <dbReference type="EMBL" id="TCD67405.1"/>
    </source>
</evidence>
<feature type="compositionally biased region" description="Basic residues" evidence="1">
    <location>
        <begin position="234"/>
        <end position="246"/>
    </location>
</feature>
<protein>
    <recommendedName>
        <fullName evidence="2">BTB domain-containing protein</fullName>
    </recommendedName>
</protein>
<comment type="caution">
    <text evidence="3">The sequence shown here is derived from an EMBL/GenBank/DDBJ whole genome shotgun (WGS) entry which is preliminary data.</text>
</comment>
<proteinExistence type="predicted"/>
<sequence>MSTQPVAPQDATDPFNKPTADFILRSSDNVDFRVHKAIIIEASPTFEQLFGRPTDALNPDGQRDGLPVARLDETSKILDALLRRCYPVVSITLDSPQEVCDALDSARKFMMPRAEKEFSEQFAARAEREPLSFFAYATQHYGWEKEIAVAAKASLQFPFDPTTPQLQALDAMWYRRLHVYHTACGNALAEQVLHQYEYYDSRYQYETEIIDDGIVHLCSTLVSILITRMESQKHRTKTQKRRRRTKNMPLSNRKSPS</sequence>
<dbReference type="InterPro" id="IPR011333">
    <property type="entry name" value="SKP1/BTB/POZ_sf"/>
</dbReference>
<dbReference type="OrthoDB" id="3357985at2759"/>